<dbReference type="AlphaFoldDB" id="A0AAW1DGM5"/>
<feature type="region of interest" description="Disordered" evidence="1">
    <location>
        <begin position="85"/>
        <end position="129"/>
    </location>
</feature>
<sequence length="677" mass="78983">MHASDNGDRSQSEENTRAYIHHWLNTAKFSKTCLPFSDWNTEQHCTSKRYRYQKKHSLINLKKASALLDNFISFFKFTISNRKPESTSIKHNRRSKGKKSIVRNKEHTRNKSQLSRTRRHHRRSRSNMEHDCHIFRPTVDYKTKLLKKIKSDSFLLYSDKHCKTPNITKNKIEFQIGDFLKNDNRNISENSKRKTCQKMKLKSNLYNIKKTSYIYDKLKNPKNIKIKSKHLSVSKKSNILKRKSLSNHNLCFEELNYGSHKSPMSKYTAPLTSLHDKCKSKDASLHKYNLEDASLHSQYVQIAKKYLSNVYDADICSCDCKSKSLRKSYKNVSVQTENFNINEPSKLSIPGCTCDSTKNNGLSNNNNCNLYKEKDIDDYGNDLIKNKDTDFRSQKAKTLNEQFYYLNIYKSSLTNNFNLEKNHPKPIYKNESFLSQRQNNSSKKLVVENFFLIPKDFNFDKTLEYGQNAISKNTWNTLPVNLKNVQGNTNRLISKGSNNFPDNSDVPVRQRINDYATLNRRLVDSRCFDSNTKLAENLFSFYTLTTDGYVERKIINKTQLSTSKLTVCNESLDNNNEFGKNCSKQQKLCYTQENYFKKFNDKPSPNNSSCNFLNKKKISPSENFLRADNESELVKNFKCLNVDNTGLFKNVNYNNSFYSTRAFCEPKSVCERFIPNK</sequence>
<protein>
    <submittedName>
        <fullName evidence="2">Uncharacterized protein</fullName>
    </submittedName>
</protein>
<gene>
    <name evidence="2" type="ORF">O3M35_005025</name>
</gene>
<dbReference type="Proteomes" id="UP001461498">
    <property type="component" value="Unassembled WGS sequence"/>
</dbReference>
<organism evidence="2 3">
    <name type="scientific">Rhynocoris fuscipes</name>
    <dbReference type="NCBI Taxonomy" id="488301"/>
    <lineage>
        <taxon>Eukaryota</taxon>
        <taxon>Metazoa</taxon>
        <taxon>Ecdysozoa</taxon>
        <taxon>Arthropoda</taxon>
        <taxon>Hexapoda</taxon>
        <taxon>Insecta</taxon>
        <taxon>Pterygota</taxon>
        <taxon>Neoptera</taxon>
        <taxon>Paraneoptera</taxon>
        <taxon>Hemiptera</taxon>
        <taxon>Heteroptera</taxon>
        <taxon>Panheteroptera</taxon>
        <taxon>Cimicomorpha</taxon>
        <taxon>Reduviidae</taxon>
        <taxon>Harpactorinae</taxon>
        <taxon>Harpactorini</taxon>
        <taxon>Rhynocoris</taxon>
    </lineage>
</organism>
<accession>A0AAW1DGM5</accession>
<feature type="compositionally biased region" description="Basic residues" evidence="1">
    <location>
        <begin position="110"/>
        <end position="125"/>
    </location>
</feature>
<evidence type="ECO:0000313" key="3">
    <source>
        <dbReference type="Proteomes" id="UP001461498"/>
    </source>
</evidence>
<evidence type="ECO:0000313" key="2">
    <source>
        <dbReference type="EMBL" id="KAK9510186.1"/>
    </source>
</evidence>
<reference evidence="2 3" key="1">
    <citation type="submission" date="2022-12" db="EMBL/GenBank/DDBJ databases">
        <title>Chromosome-level genome assembly of true bugs.</title>
        <authorList>
            <person name="Ma L."/>
            <person name="Li H."/>
        </authorList>
    </citation>
    <scope>NUCLEOTIDE SEQUENCE [LARGE SCALE GENOMIC DNA]</scope>
    <source>
        <strain evidence="2">Lab_2022b</strain>
    </source>
</reference>
<keyword evidence="3" id="KW-1185">Reference proteome</keyword>
<dbReference type="EMBL" id="JAPXFL010000002">
    <property type="protein sequence ID" value="KAK9510186.1"/>
    <property type="molecule type" value="Genomic_DNA"/>
</dbReference>
<name>A0AAW1DGM5_9HEMI</name>
<proteinExistence type="predicted"/>
<evidence type="ECO:0000256" key="1">
    <source>
        <dbReference type="SAM" id="MobiDB-lite"/>
    </source>
</evidence>
<comment type="caution">
    <text evidence="2">The sequence shown here is derived from an EMBL/GenBank/DDBJ whole genome shotgun (WGS) entry which is preliminary data.</text>
</comment>
<feature type="compositionally biased region" description="Basic residues" evidence="1">
    <location>
        <begin position="90"/>
        <end position="102"/>
    </location>
</feature>